<evidence type="ECO:0000256" key="1">
    <source>
        <dbReference type="SAM" id="Phobius"/>
    </source>
</evidence>
<feature type="transmembrane region" description="Helical" evidence="1">
    <location>
        <begin position="341"/>
        <end position="362"/>
    </location>
</feature>
<feature type="transmembrane region" description="Helical" evidence="1">
    <location>
        <begin position="196"/>
        <end position="213"/>
    </location>
</feature>
<feature type="transmembrane region" description="Helical" evidence="1">
    <location>
        <begin position="457"/>
        <end position="475"/>
    </location>
</feature>
<feature type="transmembrane region" description="Helical" evidence="1">
    <location>
        <begin position="430"/>
        <end position="450"/>
    </location>
</feature>
<sequence>MKFDPDNKIVKFMLLLIVVYMVLSYILNNFVQKDYDYDKMKNNIQNSKSEKELEKYVETVNKISKTRFYLLMSIFAVLFVSYVYYKTQTAKSESIAIMLAVCLSLSGKLIEKLGLANCLKLPLIDPKGSPGNVLLFDMFYTNFFAYFLDFVFAFSSVIVLSEGSKITSLFKKDKFKDLLSDNLSFMSNGKPQIKNIIRFMLYLFVIVIFWNWGSIIRPKITLLLHRFLGIPVVDKNSLKLDDKEKEKKEVKPELVTTIPSIGIIGATIVEGLIFTGVLFPMRKFFLYSLGNESEYNSDKLMILAKFVVLVLLIPTCIILMTKYTLTDKDSQNNKYPKMISLVLGQYILIPFVLLIAHSLLKLPVMDFIKKNKQMTMIFFVIVPIIVSLSLTFMGKNSINYIEDTPEQEKVVERYMSEENLKKCSENENKYIYMVIAFTVIMLCLSIGPFLSIGKFQLVNGLFYILIIGSILKFIYGFQNNYEPYNILNPARHKNKDSKQIDLDSSISIEASMTGIFIIVCLLVVFRKFVH</sequence>
<dbReference type="InterPro" id="IPR023298">
    <property type="entry name" value="ATPase_P-typ_TM_dom_sf"/>
</dbReference>
<name>A0A6C0BT75_9ZZZZ</name>
<keyword evidence="1" id="KW-0812">Transmembrane</keyword>
<dbReference type="SUPFAM" id="SSF81665">
    <property type="entry name" value="Calcium ATPase, transmembrane domain M"/>
    <property type="match status" value="1"/>
</dbReference>
<dbReference type="AlphaFoldDB" id="A0A6C0BT75"/>
<reference evidence="2" key="1">
    <citation type="journal article" date="2020" name="Nature">
        <title>Giant virus diversity and host interactions through global metagenomics.</title>
        <authorList>
            <person name="Schulz F."/>
            <person name="Roux S."/>
            <person name="Paez-Espino D."/>
            <person name="Jungbluth S."/>
            <person name="Walsh D.A."/>
            <person name="Denef V.J."/>
            <person name="McMahon K.D."/>
            <person name="Konstantinidis K.T."/>
            <person name="Eloe-Fadrosh E.A."/>
            <person name="Kyrpides N.C."/>
            <person name="Woyke T."/>
        </authorList>
    </citation>
    <scope>NUCLEOTIDE SEQUENCE</scope>
    <source>
        <strain evidence="2">GVMAG-M-3300018428-35</strain>
    </source>
</reference>
<feature type="transmembrane region" description="Helical" evidence="1">
    <location>
        <begin position="258"/>
        <end position="279"/>
    </location>
</feature>
<proteinExistence type="predicted"/>
<feature type="transmembrane region" description="Helical" evidence="1">
    <location>
        <begin position="12"/>
        <end position="31"/>
    </location>
</feature>
<accession>A0A6C0BT75</accession>
<keyword evidence="1" id="KW-1133">Transmembrane helix</keyword>
<feature type="transmembrane region" description="Helical" evidence="1">
    <location>
        <begin position="143"/>
        <end position="161"/>
    </location>
</feature>
<protein>
    <submittedName>
        <fullName evidence="2">Uncharacterized protein</fullName>
    </submittedName>
</protein>
<evidence type="ECO:0000313" key="2">
    <source>
        <dbReference type="EMBL" id="QHS95202.1"/>
    </source>
</evidence>
<dbReference type="EMBL" id="MN739245">
    <property type="protein sequence ID" value="QHS95202.1"/>
    <property type="molecule type" value="Genomic_DNA"/>
</dbReference>
<feature type="transmembrane region" description="Helical" evidence="1">
    <location>
        <begin position="506"/>
        <end position="525"/>
    </location>
</feature>
<keyword evidence="1" id="KW-0472">Membrane</keyword>
<feature type="transmembrane region" description="Helical" evidence="1">
    <location>
        <begin position="300"/>
        <end position="321"/>
    </location>
</feature>
<feature type="transmembrane region" description="Helical" evidence="1">
    <location>
        <begin position="68"/>
        <end position="85"/>
    </location>
</feature>
<organism evidence="2">
    <name type="scientific">viral metagenome</name>
    <dbReference type="NCBI Taxonomy" id="1070528"/>
    <lineage>
        <taxon>unclassified sequences</taxon>
        <taxon>metagenomes</taxon>
        <taxon>organismal metagenomes</taxon>
    </lineage>
</organism>
<feature type="transmembrane region" description="Helical" evidence="1">
    <location>
        <begin position="374"/>
        <end position="393"/>
    </location>
</feature>